<dbReference type="AlphaFoldDB" id="A0A8H3ITD6"/>
<dbReference type="InterPro" id="IPR051604">
    <property type="entry name" value="Ergot_Alk_Oxidoreductase"/>
</dbReference>
<accession>A0A8H3ITD6</accession>
<evidence type="ECO:0000313" key="3">
    <source>
        <dbReference type="Proteomes" id="UP000664169"/>
    </source>
</evidence>
<keyword evidence="3" id="KW-1185">Reference proteome</keyword>
<dbReference type="SUPFAM" id="SSF51735">
    <property type="entry name" value="NAD(P)-binding Rossmann-fold domains"/>
    <property type="match status" value="1"/>
</dbReference>
<organism evidence="2 3">
    <name type="scientific">Gomphillus americanus</name>
    <dbReference type="NCBI Taxonomy" id="1940652"/>
    <lineage>
        <taxon>Eukaryota</taxon>
        <taxon>Fungi</taxon>
        <taxon>Dikarya</taxon>
        <taxon>Ascomycota</taxon>
        <taxon>Pezizomycotina</taxon>
        <taxon>Lecanoromycetes</taxon>
        <taxon>OSLEUM clade</taxon>
        <taxon>Ostropomycetidae</taxon>
        <taxon>Ostropales</taxon>
        <taxon>Graphidaceae</taxon>
        <taxon>Gomphilloideae</taxon>
        <taxon>Gomphillus</taxon>
    </lineage>
</organism>
<dbReference type="Proteomes" id="UP000664169">
    <property type="component" value="Unassembled WGS sequence"/>
</dbReference>
<protein>
    <recommendedName>
        <fullName evidence="1">NmrA-like domain-containing protein</fullName>
    </recommendedName>
</protein>
<dbReference type="PANTHER" id="PTHR43162">
    <property type="match status" value="1"/>
</dbReference>
<dbReference type="PANTHER" id="PTHR43162:SF1">
    <property type="entry name" value="PRESTALK A DIFFERENTIATION PROTEIN A"/>
    <property type="match status" value="1"/>
</dbReference>
<gene>
    <name evidence="2" type="ORF">GOMPHAMPRED_006654</name>
</gene>
<dbReference type="OrthoDB" id="419598at2759"/>
<dbReference type="Pfam" id="PF05368">
    <property type="entry name" value="NmrA"/>
    <property type="match status" value="1"/>
</dbReference>
<proteinExistence type="predicted"/>
<dbReference type="Gene3D" id="3.40.50.720">
    <property type="entry name" value="NAD(P)-binding Rossmann-like Domain"/>
    <property type="match status" value="1"/>
</dbReference>
<feature type="domain" description="NmrA-like" evidence="1">
    <location>
        <begin position="5"/>
        <end position="254"/>
    </location>
</feature>
<sequence length="301" mass="33101">MAGVKVIVFGATGHVGSQVAIFAHKFGAEVVLAMRNVSATIQGLTPELESQGFERVQADLTKLDTVKAVLQATKPKKAFLYLVQRTPDHMEAVIQALKDEGVDNVVFLSSFLLDSLENVPQSSPIAWAEAQVELNLRKHFPGYISLRPGGFATNILRWKPYGEEVRLYGPDHTSDFITNTDIGEVGARVLIDGSNQQAIYLHGSALITQQDAINDIGKVFNKQIKLISLDKKEGISVLEQLGIPKPVATYLANGSANWEEVLDADKFKEGQKNIEKYTGHPPTTFVDWVSTNRELFQKPTA</sequence>
<evidence type="ECO:0000313" key="2">
    <source>
        <dbReference type="EMBL" id="CAF9932740.1"/>
    </source>
</evidence>
<name>A0A8H3ITD6_9LECA</name>
<evidence type="ECO:0000259" key="1">
    <source>
        <dbReference type="Pfam" id="PF05368"/>
    </source>
</evidence>
<dbReference type="InterPro" id="IPR036291">
    <property type="entry name" value="NAD(P)-bd_dom_sf"/>
</dbReference>
<dbReference type="EMBL" id="CAJPDQ010000047">
    <property type="protein sequence ID" value="CAF9932740.1"/>
    <property type="molecule type" value="Genomic_DNA"/>
</dbReference>
<comment type="caution">
    <text evidence="2">The sequence shown here is derived from an EMBL/GenBank/DDBJ whole genome shotgun (WGS) entry which is preliminary data.</text>
</comment>
<reference evidence="2" key="1">
    <citation type="submission" date="2021-03" db="EMBL/GenBank/DDBJ databases">
        <authorList>
            <person name="Tagirdzhanova G."/>
        </authorList>
    </citation>
    <scope>NUCLEOTIDE SEQUENCE</scope>
</reference>
<dbReference type="InterPro" id="IPR008030">
    <property type="entry name" value="NmrA-like"/>
</dbReference>